<keyword evidence="3" id="KW-0285">Flavoprotein</keyword>
<comment type="caution">
    <text evidence="11">The sequence shown here is derived from an EMBL/GenBank/DDBJ whole genome shotgun (WGS) entry which is preliminary data.</text>
</comment>
<dbReference type="InterPro" id="IPR006094">
    <property type="entry name" value="Oxid_FAD_bind_N"/>
</dbReference>
<evidence type="ECO:0000256" key="3">
    <source>
        <dbReference type="ARBA" id="ARBA00022630"/>
    </source>
</evidence>
<evidence type="ECO:0000256" key="1">
    <source>
        <dbReference type="ARBA" id="ARBA00004167"/>
    </source>
</evidence>
<evidence type="ECO:0000256" key="7">
    <source>
        <dbReference type="ARBA" id="ARBA00023002"/>
    </source>
</evidence>
<evidence type="ECO:0000313" key="12">
    <source>
        <dbReference type="Proteomes" id="UP000028725"/>
    </source>
</evidence>
<keyword evidence="5" id="KW-0274">FAD</keyword>
<evidence type="ECO:0000256" key="2">
    <source>
        <dbReference type="ARBA" id="ARBA00012405"/>
    </source>
</evidence>
<dbReference type="GO" id="GO:0071949">
    <property type="term" value="F:FAD binding"/>
    <property type="evidence" value="ECO:0007669"/>
    <property type="project" value="InterPro"/>
</dbReference>
<keyword evidence="6" id="KW-1133">Transmembrane helix</keyword>
<dbReference type="GO" id="GO:0008202">
    <property type="term" value="P:steroid metabolic process"/>
    <property type="evidence" value="ECO:0007669"/>
    <property type="project" value="TreeGrafter"/>
</dbReference>
<feature type="compositionally biased region" description="Basic and acidic residues" evidence="9">
    <location>
        <begin position="10"/>
        <end position="22"/>
    </location>
</feature>
<keyword evidence="8" id="KW-0472">Membrane</keyword>
<dbReference type="GO" id="GO:0016020">
    <property type="term" value="C:membrane"/>
    <property type="evidence" value="ECO:0007669"/>
    <property type="project" value="UniProtKB-SubCell"/>
</dbReference>
<dbReference type="OrthoDB" id="9800184at2"/>
<dbReference type="SUPFAM" id="SSF56176">
    <property type="entry name" value="FAD-binding/transporter-associated domain-like"/>
    <property type="match status" value="1"/>
</dbReference>
<dbReference type="RefSeq" id="WP_044195194.1">
    <property type="nucleotide sequence ID" value="NZ_JMCB01000015.1"/>
</dbReference>
<evidence type="ECO:0000256" key="5">
    <source>
        <dbReference type="ARBA" id="ARBA00022827"/>
    </source>
</evidence>
<comment type="subcellular location">
    <subcellularLocation>
        <location evidence="1">Membrane</location>
        <topology evidence="1">Single-pass membrane protein</topology>
    </subcellularLocation>
</comment>
<dbReference type="InterPro" id="IPR040165">
    <property type="entry name" value="Diminuto-like"/>
</dbReference>
<dbReference type="EC" id="1.3.1.72" evidence="2"/>
<evidence type="ECO:0000256" key="6">
    <source>
        <dbReference type="ARBA" id="ARBA00022989"/>
    </source>
</evidence>
<evidence type="ECO:0000256" key="4">
    <source>
        <dbReference type="ARBA" id="ARBA00022692"/>
    </source>
</evidence>
<dbReference type="InterPro" id="IPR036318">
    <property type="entry name" value="FAD-bd_PCMH-like_sf"/>
</dbReference>
<feature type="compositionally biased region" description="Basic and acidic residues" evidence="9">
    <location>
        <begin position="54"/>
        <end position="63"/>
    </location>
</feature>
<feature type="compositionally biased region" description="Basic residues" evidence="9">
    <location>
        <begin position="39"/>
        <end position="49"/>
    </location>
</feature>
<dbReference type="EMBL" id="JMCB01000015">
    <property type="protein sequence ID" value="KFE64001.1"/>
    <property type="molecule type" value="Genomic_DNA"/>
</dbReference>
<proteinExistence type="predicted"/>
<dbReference type="PANTHER" id="PTHR10801:SF0">
    <property type="entry name" value="DELTA(24)-STEROL REDUCTASE"/>
    <property type="match status" value="1"/>
</dbReference>
<feature type="domain" description="FAD-binding PCMH-type" evidence="10">
    <location>
        <begin position="4"/>
        <end position="187"/>
    </location>
</feature>
<keyword evidence="12" id="KW-1185">Reference proteome</keyword>
<protein>
    <recommendedName>
        <fullName evidence="2">Delta(24)-sterol reductase</fullName>
        <ecNumber evidence="2">1.3.1.72</ecNumber>
    </recommendedName>
</protein>
<sequence>MHLESAPAERWLEEPSTHDALHTVKRQRIARQLRERKSTRPLSLKKKTPPHQVPKRDDPRRTDEKIDLSDLDQILEIDPIGRTCTAEPAVTFDEVVRATMRYGLVPVIVPEHKTITLGGSVAGCSIESMSFKYGGFHDTCLEYELITAKGVVLRCSPTENPLVFQMLHGSFGTLGILSKLKFKLVPAAPYVHVTYETYATLEAFHQAIWRHFTAQDADYLDGQIFSPTKHVLCVGRFTERAPYTSRYDWLKAYCESIPQRAADYLTTYDYLFRYNRGVTRVKPRSLVGRALFGKLVHSDSVLRTADRFHRFLPKKNPSVIVDVFVPFSRTAEFMDWYHREMHFYPVWCVPYRRMRNYEWLTPRWWAGVKDPLFLDLAVYGMKQQPGRNLYKEFEDELREINGTKTLISYNYYDEQTFWSIWNRETYQAVKQLTDPNNLFRDLYTKTCRAALGLKEQRPSSGPTVH</sequence>
<organism evidence="11 12">
    <name type="scientific">Hyalangium minutum</name>
    <dbReference type="NCBI Taxonomy" id="394096"/>
    <lineage>
        <taxon>Bacteria</taxon>
        <taxon>Pseudomonadati</taxon>
        <taxon>Myxococcota</taxon>
        <taxon>Myxococcia</taxon>
        <taxon>Myxococcales</taxon>
        <taxon>Cystobacterineae</taxon>
        <taxon>Archangiaceae</taxon>
        <taxon>Hyalangium</taxon>
    </lineage>
</organism>
<dbReference type="Gene3D" id="3.30.465.10">
    <property type="match status" value="1"/>
</dbReference>
<dbReference type="GO" id="GO:0005737">
    <property type="term" value="C:cytoplasm"/>
    <property type="evidence" value="ECO:0007669"/>
    <property type="project" value="TreeGrafter"/>
</dbReference>
<dbReference type="Pfam" id="PF01565">
    <property type="entry name" value="FAD_binding_4"/>
    <property type="match status" value="1"/>
</dbReference>
<dbReference type="PANTHER" id="PTHR10801">
    <property type="entry name" value="24-DEHYDROCHOLESTEROL REDUCTASE"/>
    <property type="match status" value="1"/>
</dbReference>
<dbReference type="Proteomes" id="UP000028725">
    <property type="component" value="Unassembled WGS sequence"/>
</dbReference>
<name>A0A085W8I8_9BACT</name>
<dbReference type="STRING" id="394096.DB31_2413"/>
<gene>
    <name evidence="11" type="ORF">DB31_2413</name>
</gene>
<dbReference type="AlphaFoldDB" id="A0A085W8I8"/>
<reference evidence="11 12" key="1">
    <citation type="submission" date="2014-04" db="EMBL/GenBank/DDBJ databases">
        <title>Genome assembly of Hyalangium minutum DSM 14724.</title>
        <authorList>
            <person name="Sharma G."/>
            <person name="Subramanian S."/>
        </authorList>
    </citation>
    <scope>NUCLEOTIDE SEQUENCE [LARGE SCALE GENOMIC DNA]</scope>
    <source>
        <strain evidence="11 12">DSM 14724</strain>
    </source>
</reference>
<dbReference type="InterPro" id="IPR016164">
    <property type="entry name" value="FAD-linked_Oxase-like_C"/>
</dbReference>
<accession>A0A085W8I8</accession>
<keyword evidence="4" id="KW-0812">Transmembrane</keyword>
<dbReference type="InterPro" id="IPR016166">
    <property type="entry name" value="FAD-bd_PCMH"/>
</dbReference>
<dbReference type="GO" id="GO:0050614">
    <property type="term" value="F:Delta24-sterol reductase activity"/>
    <property type="evidence" value="ECO:0007669"/>
    <property type="project" value="UniProtKB-EC"/>
</dbReference>
<evidence type="ECO:0000259" key="10">
    <source>
        <dbReference type="PROSITE" id="PS51387"/>
    </source>
</evidence>
<feature type="region of interest" description="Disordered" evidence="9">
    <location>
        <begin position="1"/>
        <end position="63"/>
    </location>
</feature>
<dbReference type="InterPro" id="IPR016169">
    <property type="entry name" value="FAD-bd_PCMH_sub2"/>
</dbReference>
<keyword evidence="7" id="KW-0560">Oxidoreductase</keyword>
<evidence type="ECO:0000256" key="9">
    <source>
        <dbReference type="SAM" id="MobiDB-lite"/>
    </source>
</evidence>
<dbReference type="SUPFAM" id="SSF55103">
    <property type="entry name" value="FAD-linked oxidases, C-terminal domain"/>
    <property type="match status" value="1"/>
</dbReference>
<dbReference type="PROSITE" id="PS51387">
    <property type="entry name" value="FAD_PCMH"/>
    <property type="match status" value="1"/>
</dbReference>
<evidence type="ECO:0000256" key="8">
    <source>
        <dbReference type="ARBA" id="ARBA00023136"/>
    </source>
</evidence>
<evidence type="ECO:0000313" key="11">
    <source>
        <dbReference type="EMBL" id="KFE64001.1"/>
    </source>
</evidence>